<dbReference type="OrthoDB" id="9999611at2759"/>
<feature type="region of interest" description="Disordered" evidence="1">
    <location>
        <begin position="1"/>
        <end position="107"/>
    </location>
</feature>
<feature type="compositionally biased region" description="Basic and acidic residues" evidence="1">
    <location>
        <begin position="97"/>
        <end position="107"/>
    </location>
</feature>
<evidence type="ECO:0000313" key="2">
    <source>
        <dbReference type="EMBL" id="KAJ1722108.1"/>
    </source>
</evidence>
<comment type="caution">
    <text evidence="2">The sequence shown here is derived from an EMBL/GenBank/DDBJ whole genome shotgun (WGS) entry which is preliminary data.</text>
</comment>
<evidence type="ECO:0000313" key="3">
    <source>
        <dbReference type="Proteomes" id="UP001149813"/>
    </source>
</evidence>
<dbReference type="EMBL" id="JANBOJ010000130">
    <property type="protein sequence ID" value="KAJ1722108.1"/>
    <property type="molecule type" value="Genomic_DNA"/>
</dbReference>
<dbReference type="SUPFAM" id="SSF69047">
    <property type="entry name" value="Hypothetical protein YjbJ"/>
    <property type="match status" value="1"/>
</dbReference>
<dbReference type="Proteomes" id="UP001149813">
    <property type="component" value="Unassembled WGS sequence"/>
</dbReference>
<proteinExistence type="predicted"/>
<organism evidence="2 3">
    <name type="scientific">Coemansia erecta</name>
    <dbReference type="NCBI Taxonomy" id="147472"/>
    <lineage>
        <taxon>Eukaryota</taxon>
        <taxon>Fungi</taxon>
        <taxon>Fungi incertae sedis</taxon>
        <taxon>Zoopagomycota</taxon>
        <taxon>Kickxellomycotina</taxon>
        <taxon>Kickxellomycetes</taxon>
        <taxon>Kickxellales</taxon>
        <taxon>Kickxellaceae</taxon>
        <taxon>Coemansia</taxon>
    </lineage>
</organism>
<feature type="compositionally biased region" description="Basic and acidic residues" evidence="1">
    <location>
        <begin position="27"/>
        <end position="52"/>
    </location>
</feature>
<evidence type="ECO:0000256" key="1">
    <source>
        <dbReference type="SAM" id="MobiDB-lite"/>
    </source>
</evidence>
<protein>
    <recommendedName>
        <fullName evidence="4">CsbD-like domain-containing protein</fullName>
    </recommendedName>
</protein>
<evidence type="ECO:0008006" key="4">
    <source>
        <dbReference type="Google" id="ProtNLM"/>
    </source>
</evidence>
<keyword evidence="3" id="KW-1185">Reference proteome</keyword>
<dbReference type="AlphaFoldDB" id="A0A9W7Y166"/>
<reference evidence="2" key="1">
    <citation type="submission" date="2022-07" db="EMBL/GenBank/DDBJ databases">
        <title>Phylogenomic reconstructions and comparative analyses of Kickxellomycotina fungi.</title>
        <authorList>
            <person name="Reynolds N.K."/>
            <person name="Stajich J.E."/>
            <person name="Barry K."/>
            <person name="Grigoriev I.V."/>
            <person name="Crous P."/>
            <person name="Smith M.E."/>
        </authorList>
    </citation>
    <scope>NUCLEOTIDE SEQUENCE</scope>
    <source>
        <strain evidence="2">NBRC 32514</strain>
    </source>
</reference>
<gene>
    <name evidence="2" type="ORF">LPJ53_003440</name>
</gene>
<name>A0A9W7Y166_9FUNG</name>
<accession>A0A9W7Y166</accession>
<dbReference type="InterPro" id="IPR036629">
    <property type="entry name" value="YjbJ_sf"/>
</dbReference>
<sequence length="107" mass="11372">MSNYVNQAIGSAKEGLGKLTGNEDLQESGRKQWAEGKGENKLQHDKAMREENAPNAHRAGDAAKGAGGAMKEKFGQAIGNDKMQAEGRSTRAQAAGEAEHHDNLANK</sequence>